<comment type="cofactor">
    <cofactor evidence="1">
        <name>Zn(2+)</name>
        <dbReference type="ChEBI" id="CHEBI:29105"/>
    </cofactor>
</comment>
<dbReference type="SUPFAM" id="SSF53187">
    <property type="entry name" value="Zn-dependent exopeptidases"/>
    <property type="match status" value="1"/>
</dbReference>
<dbReference type="EMBL" id="OC030748">
    <property type="protein sequence ID" value="CAD7269646.1"/>
    <property type="molecule type" value="Genomic_DNA"/>
</dbReference>
<reference evidence="2" key="1">
    <citation type="submission" date="2020-11" db="EMBL/GenBank/DDBJ databases">
        <authorList>
            <person name="Tran Van P."/>
        </authorList>
    </citation>
    <scope>NUCLEOTIDE SEQUENCE</scope>
</reference>
<dbReference type="Gene3D" id="3.40.630.10">
    <property type="entry name" value="Zn peptidases"/>
    <property type="match status" value="1"/>
</dbReference>
<dbReference type="AlphaFoldDB" id="A0A7R9BBW6"/>
<accession>A0A7R9BBW6</accession>
<name>A0A7R9BBW6_TIMSH</name>
<protein>
    <submittedName>
        <fullName evidence="2">Uncharacterized protein</fullName>
    </submittedName>
</protein>
<dbReference type="PANTHER" id="PTHR12756">
    <property type="entry name" value="CYTOSOLIC CARBOXYPEPTIDASE"/>
    <property type="match status" value="1"/>
</dbReference>
<evidence type="ECO:0000256" key="1">
    <source>
        <dbReference type="ARBA" id="ARBA00001947"/>
    </source>
</evidence>
<proteinExistence type="predicted"/>
<dbReference type="PANTHER" id="PTHR12756:SF11">
    <property type="entry name" value="CYTOSOLIC CARBOXYPEPTIDASE 1"/>
    <property type="match status" value="1"/>
</dbReference>
<organism evidence="2">
    <name type="scientific">Timema shepardi</name>
    <name type="common">Walking stick</name>
    <dbReference type="NCBI Taxonomy" id="629360"/>
    <lineage>
        <taxon>Eukaryota</taxon>
        <taxon>Metazoa</taxon>
        <taxon>Ecdysozoa</taxon>
        <taxon>Arthropoda</taxon>
        <taxon>Hexapoda</taxon>
        <taxon>Insecta</taxon>
        <taxon>Pterygota</taxon>
        <taxon>Neoptera</taxon>
        <taxon>Polyneoptera</taxon>
        <taxon>Phasmatodea</taxon>
        <taxon>Timematodea</taxon>
        <taxon>Timematoidea</taxon>
        <taxon>Timematidae</taxon>
        <taxon>Timema</taxon>
    </lineage>
</organism>
<evidence type="ECO:0000313" key="2">
    <source>
        <dbReference type="EMBL" id="CAD7269646.1"/>
    </source>
</evidence>
<sequence>MLPHLMQHFAPAFTLSLCNFRVERSRETTARVTVWREYGVKRSYTMETSFCGCDRGLYQDQHLHTAHLQEVGANLCQALACLQNDTCWGLELLSAVSRDSNRTTCVPLPPMNVMRLPLAVRTPRFENRWFDPLDSLQ</sequence>
<gene>
    <name evidence="2" type="ORF">TSIB3V08_LOCUS13646</name>
</gene>
<dbReference type="InterPro" id="IPR050821">
    <property type="entry name" value="Cytosolic_carboxypeptidase"/>
</dbReference>